<evidence type="ECO:0000313" key="1">
    <source>
        <dbReference type="EMBL" id="GAG44687.1"/>
    </source>
</evidence>
<name>X0YBM6_9ZZZZ</name>
<feature type="non-terminal residue" evidence="1">
    <location>
        <position position="1"/>
    </location>
</feature>
<comment type="caution">
    <text evidence="1">The sequence shown here is derived from an EMBL/GenBank/DDBJ whole genome shotgun (WGS) entry which is preliminary data.</text>
</comment>
<feature type="non-terminal residue" evidence="1">
    <location>
        <position position="204"/>
    </location>
</feature>
<reference evidence="1" key="1">
    <citation type="journal article" date="2014" name="Front. Microbiol.">
        <title>High frequency of phylogenetically diverse reductive dehalogenase-homologous genes in deep subseafloor sedimentary metagenomes.</title>
        <authorList>
            <person name="Kawai M."/>
            <person name="Futagami T."/>
            <person name="Toyoda A."/>
            <person name="Takaki Y."/>
            <person name="Nishi S."/>
            <person name="Hori S."/>
            <person name="Arai W."/>
            <person name="Tsubouchi T."/>
            <person name="Morono Y."/>
            <person name="Uchiyama I."/>
            <person name="Ito T."/>
            <person name="Fujiyama A."/>
            <person name="Inagaki F."/>
            <person name="Takami H."/>
        </authorList>
    </citation>
    <scope>NUCLEOTIDE SEQUENCE</scope>
    <source>
        <strain evidence="1">Expedition CK06-06</strain>
    </source>
</reference>
<protein>
    <submittedName>
        <fullName evidence="1">Uncharacterized protein</fullName>
    </submittedName>
</protein>
<dbReference type="EMBL" id="BARS01055335">
    <property type="protein sequence ID" value="GAG44687.1"/>
    <property type="molecule type" value="Genomic_DNA"/>
</dbReference>
<proteinExistence type="predicted"/>
<sequence>DETMYDDGTHGDQVGGDDIYSMQMSAPLQTHRRLIRYRITVEDNDACSVTVPYTDDPIPNFAYFVYDGVPAWSGAIDPCGIDGNPSEDQVVTYGTDVMTSLPVYHLISREQDVMDCQWLERIDYTHSRAKILYWAGTLVYDGKVYDHISFRIRGGGHRYHLGKNSWKFDFKRGHYFQARDNYDKEYNEKWDKLNLGGCNSQWTS</sequence>
<accession>X0YBM6</accession>
<gene>
    <name evidence="1" type="ORF">S01H1_81720</name>
</gene>
<organism evidence="1">
    <name type="scientific">marine sediment metagenome</name>
    <dbReference type="NCBI Taxonomy" id="412755"/>
    <lineage>
        <taxon>unclassified sequences</taxon>
        <taxon>metagenomes</taxon>
        <taxon>ecological metagenomes</taxon>
    </lineage>
</organism>
<dbReference type="AlphaFoldDB" id="X0YBM6"/>